<evidence type="ECO:0000313" key="3">
    <source>
        <dbReference type="EMBL" id="TWT99204.1"/>
    </source>
</evidence>
<proteinExistence type="predicted"/>
<sequence precursor="true">MAHRPANTCRLFGVALAAWGSLLLGDLPAQEPAMIGSPTLLPLDAGSAAYPDGSFGEQLSAAAQGGDGPVGGPKHRPGAGRRDSWLVGPHWRATVDGVLLFREGANLDAILAEVDPIAPQSTLPPLEFLNDFDHAAGVRLLLTSEFPQCAGYELQIGYVGVEKWLANAYWEEETIPAASLPLSDIDVQQRRQLTYDSSLHSLEVNFQRLTDGYLKPFAGVRYLSLDESVADTNRQFTNVILGDPVDVGDTLSSAIAQQRQLAEIENNLIGFQSGLRLDMWRPTRRLHLSGFVSAGVYCNILDRNRVSQDSISITTKERVDVPATGTTPATTQVNTTTNSLDTTSVTAADGTRIAFTGEAALAATWKLSSTTALRGGYQVLFLDGIELAENLWTAPPPITPQSDELFLHGWFAGLEYRR</sequence>
<name>A0A5C6AGV3_9BACT</name>
<feature type="region of interest" description="Disordered" evidence="1">
    <location>
        <begin position="58"/>
        <end position="83"/>
    </location>
</feature>
<feature type="signal peptide" evidence="2">
    <location>
        <begin position="1"/>
        <end position="17"/>
    </location>
</feature>
<dbReference type="EMBL" id="SJPR01000001">
    <property type="protein sequence ID" value="TWT99204.1"/>
    <property type="molecule type" value="Genomic_DNA"/>
</dbReference>
<feature type="chain" id="PRO_5022718638" evidence="2">
    <location>
        <begin position="18"/>
        <end position="418"/>
    </location>
</feature>
<keyword evidence="4" id="KW-1185">Reference proteome</keyword>
<protein>
    <submittedName>
        <fullName evidence="3">Uncharacterized protein</fullName>
    </submittedName>
</protein>
<dbReference type="AlphaFoldDB" id="A0A5C6AGV3"/>
<evidence type="ECO:0000313" key="4">
    <source>
        <dbReference type="Proteomes" id="UP000317421"/>
    </source>
</evidence>
<accession>A0A5C6AGV3</accession>
<organism evidence="3 4">
    <name type="scientific">Botrimarina colliarenosi</name>
    <dbReference type="NCBI Taxonomy" id="2528001"/>
    <lineage>
        <taxon>Bacteria</taxon>
        <taxon>Pseudomonadati</taxon>
        <taxon>Planctomycetota</taxon>
        <taxon>Planctomycetia</taxon>
        <taxon>Pirellulales</taxon>
        <taxon>Lacipirellulaceae</taxon>
        <taxon>Botrimarina</taxon>
    </lineage>
</organism>
<evidence type="ECO:0000256" key="1">
    <source>
        <dbReference type="SAM" id="MobiDB-lite"/>
    </source>
</evidence>
<evidence type="ECO:0000256" key="2">
    <source>
        <dbReference type="SAM" id="SignalP"/>
    </source>
</evidence>
<keyword evidence="2" id="KW-0732">Signal</keyword>
<comment type="caution">
    <text evidence="3">The sequence shown here is derived from an EMBL/GenBank/DDBJ whole genome shotgun (WGS) entry which is preliminary data.</text>
</comment>
<dbReference type="Proteomes" id="UP000317421">
    <property type="component" value="Unassembled WGS sequence"/>
</dbReference>
<gene>
    <name evidence="3" type="ORF">Pla108_01390</name>
</gene>
<reference evidence="3 4" key="1">
    <citation type="submission" date="2019-02" db="EMBL/GenBank/DDBJ databases">
        <title>Deep-cultivation of Planctomycetes and their phenomic and genomic characterization uncovers novel biology.</title>
        <authorList>
            <person name="Wiegand S."/>
            <person name="Jogler M."/>
            <person name="Boedeker C."/>
            <person name="Pinto D."/>
            <person name="Vollmers J."/>
            <person name="Rivas-Marin E."/>
            <person name="Kohn T."/>
            <person name="Peeters S.H."/>
            <person name="Heuer A."/>
            <person name="Rast P."/>
            <person name="Oberbeckmann S."/>
            <person name="Bunk B."/>
            <person name="Jeske O."/>
            <person name="Meyerdierks A."/>
            <person name="Storesund J.E."/>
            <person name="Kallscheuer N."/>
            <person name="Luecker S."/>
            <person name="Lage O.M."/>
            <person name="Pohl T."/>
            <person name="Merkel B.J."/>
            <person name="Hornburger P."/>
            <person name="Mueller R.-W."/>
            <person name="Bruemmer F."/>
            <person name="Labrenz M."/>
            <person name="Spormann A.M."/>
            <person name="Op Den Camp H."/>
            <person name="Overmann J."/>
            <person name="Amann R."/>
            <person name="Jetten M.S.M."/>
            <person name="Mascher T."/>
            <person name="Medema M.H."/>
            <person name="Devos D.P."/>
            <person name="Kaster A.-K."/>
            <person name="Ovreas L."/>
            <person name="Rohde M."/>
            <person name="Galperin M.Y."/>
            <person name="Jogler C."/>
        </authorList>
    </citation>
    <scope>NUCLEOTIDE SEQUENCE [LARGE SCALE GENOMIC DNA]</scope>
    <source>
        <strain evidence="3 4">Pla108</strain>
    </source>
</reference>